<accession>A0A7J8W836</accession>
<gene>
    <name evidence="1" type="ORF">Goklo_029456</name>
</gene>
<keyword evidence="2" id="KW-1185">Reference proteome</keyword>
<evidence type="ECO:0000313" key="2">
    <source>
        <dbReference type="Proteomes" id="UP000593573"/>
    </source>
</evidence>
<dbReference type="EMBL" id="JABFAB010238280">
    <property type="protein sequence ID" value="MBA0670824.1"/>
    <property type="molecule type" value="Genomic_DNA"/>
</dbReference>
<comment type="caution">
    <text evidence="1">The sequence shown here is derived from an EMBL/GenBank/DDBJ whole genome shotgun (WGS) entry which is preliminary data.</text>
</comment>
<name>A0A7J8W836_9ROSI</name>
<organism evidence="1 2">
    <name type="scientific">Gossypium klotzschianum</name>
    <dbReference type="NCBI Taxonomy" id="34286"/>
    <lineage>
        <taxon>Eukaryota</taxon>
        <taxon>Viridiplantae</taxon>
        <taxon>Streptophyta</taxon>
        <taxon>Embryophyta</taxon>
        <taxon>Tracheophyta</taxon>
        <taxon>Spermatophyta</taxon>
        <taxon>Magnoliopsida</taxon>
        <taxon>eudicotyledons</taxon>
        <taxon>Gunneridae</taxon>
        <taxon>Pentapetalae</taxon>
        <taxon>rosids</taxon>
        <taxon>malvids</taxon>
        <taxon>Malvales</taxon>
        <taxon>Malvaceae</taxon>
        <taxon>Malvoideae</taxon>
        <taxon>Gossypium</taxon>
    </lineage>
</organism>
<sequence>MDLLIKWKIMRSSEYGPRKHNEGRVTV</sequence>
<dbReference type="AlphaFoldDB" id="A0A7J8W836"/>
<proteinExistence type="predicted"/>
<dbReference type="Proteomes" id="UP000593573">
    <property type="component" value="Unassembled WGS sequence"/>
</dbReference>
<evidence type="ECO:0000313" key="1">
    <source>
        <dbReference type="EMBL" id="MBA0670824.1"/>
    </source>
</evidence>
<protein>
    <submittedName>
        <fullName evidence="1">Uncharacterized protein</fullName>
    </submittedName>
</protein>
<reference evidence="1 2" key="1">
    <citation type="journal article" date="2019" name="Genome Biol. Evol.">
        <title>Insights into the evolution of the New World diploid cottons (Gossypium, subgenus Houzingenia) based on genome sequencing.</title>
        <authorList>
            <person name="Grover C.E."/>
            <person name="Arick M.A. 2nd"/>
            <person name="Thrash A."/>
            <person name="Conover J.L."/>
            <person name="Sanders W.S."/>
            <person name="Peterson D.G."/>
            <person name="Frelichowski J.E."/>
            <person name="Scheffler J.A."/>
            <person name="Scheffler B.E."/>
            <person name="Wendel J.F."/>
        </authorList>
    </citation>
    <scope>NUCLEOTIDE SEQUENCE [LARGE SCALE GENOMIC DNA]</scope>
    <source>
        <strain evidence="1">57</strain>
        <tissue evidence="1">Leaf</tissue>
    </source>
</reference>